<dbReference type="InterPro" id="IPR005493">
    <property type="entry name" value="RraA/RraA-like"/>
</dbReference>
<dbReference type="EC" id="4.1.1.112" evidence="6"/>
<comment type="caution">
    <text evidence="14">The sequence shown here is derived from an EMBL/GenBank/DDBJ whole genome shotgun (WGS) entry which is preliminary data.</text>
</comment>
<keyword evidence="13" id="KW-0460">Magnesium</keyword>
<dbReference type="Gene3D" id="3.50.30.40">
    <property type="entry name" value="Ribonuclease E inhibitor RraA/RraA-like"/>
    <property type="match status" value="1"/>
</dbReference>
<comment type="function">
    <text evidence="8">Catalyzes the aldol cleavage of 4-hydroxy-4-methyl-2-oxoglutarate (HMG) into 2 molecules of pyruvate. Also contains a secondary oxaloacetate (OAA) decarboxylase activity due to the common pyruvate enolate transition state formed following C-C bond cleavage in the retro-aldol and decarboxylation reactions.</text>
</comment>
<dbReference type="Proteomes" id="UP000295636">
    <property type="component" value="Unassembled WGS sequence"/>
</dbReference>
<dbReference type="GO" id="GO:0047443">
    <property type="term" value="F:4-hydroxy-4-methyl-2-oxoglutarate aldolase activity"/>
    <property type="evidence" value="ECO:0007669"/>
    <property type="project" value="UniProtKB-EC"/>
</dbReference>
<name>A0A4R5KI83_9BACL</name>
<dbReference type="AlphaFoldDB" id="A0A4R5KI83"/>
<sequence>MTSLYFGANPPLLSEDIIERAKRLNTTLLSDVMGCTGAMDYEIKPVASGMKVFGTAMTVSLRPGDNLFLHKAISMGQKGYVLVADGKGHVANAYLGELMAEAAKTLGLEGIVIDGAARDRQALCELNLPIFCKGFIPNGPHKDGPGTLNTPVSCGGVSVQPGDLVVGDDDGVVVVPRGIIEEVFSLAEKKADYEEQRKQAIRSGNVEPAWLKTKMELFGL</sequence>
<feature type="binding site" evidence="13">
    <location>
        <begin position="96"/>
        <end position="99"/>
    </location>
    <ligand>
        <name>substrate</name>
    </ligand>
</feature>
<dbReference type="EMBL" id="SMRT01000012">
    <property type="protein sequence ID" value="TDF94792.1"/>
    <property type="molecule type" value="Genomic_DNA"/>
</dbReference>
<dbReference type="EC" id="4.1.3.17" evidence="5"/>
<evidence type="ECO:0000256" key="11">
    <source>
        <dbReference type="ARBA" id="ARBA00032305"/>
    </source>
</evidence>
<comment type="subunit">
    <text evidence="4">Homotrimer.</text>
</comment>
<dbReference type="OrthoDB" id="9784786at2"/>
<proteinExistence type="inferred from homology"/>
<dbReference type="GO" id="GO:0008948">
    <property type="term" value="F:oxaloacetate decarboxylase activity"/>
    <property type="evidence" value="ECO:0007669"/>
    <property type="project" value="UniProtKB-EC"/>
</dbReference>
<comment type="cofactor">
    <cofactor evidence="2">
        <name>a divalent metal cation</name>
        <dbReference type="ChEBI" id="CHEBI:60240"/>
    </cofactor>
</comment>
<reference evidence="14 15" key="1">
    <citation type="submission" date="2019-03" db="EMBL/GenBank/DDBJ databases">
        <title>This is whole genome sequence of Paenibacillus sp MS74 strain.</title>
        <authorList>
            <person name="Trinh H.N."/>
        </authorList>
    </citation>
    <scope>NUCLEOTIDE SEQUENCE [LARGE SCALE GENOMIC DNA]</scope>
    <source>
        <strain evidence="14 15">MS74</strain>
    </source>
</reference>
<dbReference type="PANTHER" id="PTHR33254">
    <property type="entry name" value="4-HYDROXY-4-METHYL-2-OXOGLUTARATE ALDOLASE 3-RELATED"/>
    <property type="match status" value="1"/>
</dbReference>
<evidence type="ECO:0000256" key="2">
    <source>
        <dbReference type="ARBA" id="ARBA00001968"/>
    </source>
</evidence>
<dbReference type="PANTHER" id="PTHR33254:SF4">
    <property type="entry name" value="4-HYDROXY-4-METHYL-2-OXOGLUTARATE ALDOLASE 3-RELATED"/>
    <property type="match status" value="1"/>
</dbReference>
<evidence type="ECO:0000256" key="4">
    <source>
        <dbReference type="ARBA" id="ARBA00011233"/>
    </source>
</evidence>
<gene>
    <name evidence="14" type="ORF">E1757_22825</name>
</gene>
<evidence type="ECO:0000256" key="7">
    <source>
        <dbReference type="ARBA" id="ARBA00016549"/>
    </source>
</evidence>
<keyword evidence="13" id="KW-0479">Metal-binding</keyword>
<evidence type="ECO:0000256" key="3">
    <source>
        <dbReference type="ARBA" id="ARBA00008621"/>
    </source>
</evidence>
<dbReference type="GO" id="GO:0046872">
    <property type="term" value="F:metal ion binding"/>
    <property type="evidence" value="ECO:0007669"/>
    <property type="project" value="UniProtKB-KW"/>
</dbReference>
<evidence type="ECO:0000313" key="14">
    <source>
        <dbReference type="EMBL" id="TDF94792.1"/>
    </source>
</evidence>
<comment type="cofactor">
    <cofactor evidence="13">
        <name>Mg(2+)</name>
        <dbReference type="ChEBI" id="CHEBI:18420"/>
    </cofactor>
</comment>
<evidence type="ECO:0000256" key="12">
    <source>
        <dbReference type="ARBA" id="ARBA00047973"/>
    </source>
</evidence>
<keyword evidence="15" id="KW-1185">Reference proteome</keyword>
<evidence type="ECO:0000256" key="10">
    <source>
        <dbReference type="ARBA" id="ARBA00030169"/>
    </source>
</evidence>
<evidence type="ECO:0000313" key="15">
    <source>
        <dbReference type="Proteomes" id="UP000295636"/>
    </source>
</evidence>
<evidence type="ECO:0000256" key="8">
    <source>
        <dbReference type="ARBA" id="ARBA00025046"/>
    </source>
</evidence>
<dbReference type="CDD" id="cd16841">
    <property type="entry name" value="RraA_family"/>
    <property type="match status" value="1"/>
</dbReference>
<organism evidence="14 15">
    <name type="scientific">Paenibacillus piri</name>
    <dbReference type="NCBI Taxonomy" id="2547395"/>
    <lineage>
        <taxon>Bacteria</taxon>
        <taxon>Bacillati</taxon>
        <taxon>Bacillota</taxon>
        <taxon>Bacilli</taxon>
        <taxon>Bacillales</taxon>
        <taxon>Paenibacillaceae</taxon>
        <taxon>Paenibacillus</taxon>
    </lineage>
</organism>
<evidence type="ECO:0000256" key="9">
    <source>
        <dbReference type="ARBA" id="ARBA00029596"/>
    </source>
</evidence>
<comment type="catalytic activity">
    <reaction evidence="1">
        <text>4-hydroxy-4-methyl-2-oxoglutarate = 2 pyruvate</text>
        <dbReference type="Rhea" id="RHEA:22748"/>
        <dbReference type="ChEBI" id="CHEBI:15361"/>
        <dbReference type="ChEBI" id="CHEBI:58276"/>
        <dbReference type="EC" id="4.1.3.17"/>
    </reaction>
</comment>
<feature type="binding site" evidence="13">
    <location>
        <position position="118"/>
    </location>
    <ligand>
        <name>substrate</name>
    </ligand>
</feature>
<dbReference type="InterPro" id="IPR036704">
    <property type="entry name" value="RraA/RraA-like_sf"/>
</dbReference>
<dbReference type="SUPFAM" id="SSF89562">
    <property type="entry name" value="RraA-like"/>
    <property type="match status" value="1"/>
</dbReference>
<evidence type="ECO:0000256" key="6">
    <source>
        <dbReference type="ARBA" id="ARBA00012947"/>
    </source>
</evidence>
<accession>A0A4R5KI83</accession>
<comment type="catalytic activity">
    <reaction evidence="12">
        <text>oxaloacetate + H(+) = pyruvate + CO2</text>
        <dbReference type="Rhea" id="RHEA:15641"/>
        <dbReference type="ChEBI" id="CHEBI:15361"/>
        <dbReference type="ChEBI" id="CHEBI:15378"/>
        <dbReference type="ChEBI" id="CHEBI:16452"/>
        <dbReference type="ChEBI" id="CHEBI:16526"/>
        <dbReference type="EC" id="4.1.1.112"/>
    </reaction>
</comment>
<feature type="binding site" evidence="13">
    <location>
        <position position="119"/>
    </location>
    <ligand>
        <name>Mg(2+)</name>
        <dbReference type="ChEBI" id="CHEBI:18420"/>
    </ligand>
</feature>
<dbReference type="Pfam" id="PF03737">
    <property type="entry name" value="RraA-like"/>
    <property type="match status" value="1"/>
</dbReference>
<evidence type="ECO:0000256" key="13">
    <source>
        <dbReference type="PIRSR" id="PIRSR605493-1"/>
    </source>
</evidence>
<comment type="similarity">
    <text evidence="3">Belongs to the class II aldolase/RraA-like family.</text>
</comment>
<evidence type="ECO:0000256" key="1">
    <source>
        <dbReference type="ARBA" id="ARBA00001342"/>
    </source>
</evidence>
<evidence type="ECO:0000256" key="5">
    <source>
        <dbReference type="ARBA" id="ARBA00012213"/>
    </source>
</evidence>
<protein>
    <recommendedName>
        <fullName evidence="7">Putative 4-hydroxy-4-methyl-2-oxoglutarate aldolase</fullName>
        <ecNumber evidence="6">4.1.1.112</ecNumber>
        <ecNumber evidence="5">4.1.3.17</ecNumber>
    </recommendedName>
    <alternativeName>
        <fullName evidence="11">Oxaloacetate decarboxylase</fullName>
    </alternativeName>
    <alternativeName>
        <fullName evidence="9">Regulator of ribonuclease activity homolog</fullName>
    </alternativeName>
    <alternativeName>
        <fullName evidence="10">RraA-like protein</fullName>
    </alternativeName>
</protein>